<feature type="chain" id="PRO_5045598988" evidence="1">
    <location>
        <begin position="20"/>
        <end position="166"/>
    </location>
</feature>
<evidence type="ECO:0000313" key="3">
    <source>
        <dbReference type="Proteomes" id="UP000664317"/>
    </source>
</evidence>
<evidence type="ECO:0000256" key="1">
    <source>
        <dbReference type="SAM" id="SignalP"/>
    </source>
</evidence>
<proteinExistence type="predicted"/>
<keyword evidence="1" id="KW-0732">Signal</keyword>
<gene>
    <name evidence="2" type="ORF">J0A68_20750</name>
</gene>
<protein>
    <submittedName>
        <fullName evidence="2">Uncharacterized protein</fullName>
    </submittedName>
</protein>
<name>A0ABS3C8G6_9BACT</name>
<sequence>MKNYFLVTLFLLVSLPSLSQVLEGRVQIEGFPNGKNLEESIPVDLFKSFKENKYKIKFSYKASDIGKRGLVLFHMKTTVMRDGKSIHQSSRENWPWLPGDMYVPIEAFDLIPALQNEVYEMPVPRLDFPKLDTNLPKGTYSVKLEMIPVGGIKGKIAPAEFSFRIE</sequence>
<keyword evidence="3" id="KW-1185">Reference proteome</keyword>
<feature type="signal peptide" evidence="1">
    <location>
        <begin position="1"/>
        <end position="19"/>
    </location>
</feature>
<dbReference type="Proteomes" id="UP000664317">
    <property type="component" value="Unassembled WGS sequence"/>
</dbReference>
<evidence type="ECO:0000313" key="2">
    <source>
        <dbReference type="EMBL" id="MBN7813397.1"/>
    </source>
</evidence>
<accession>A0ABS3C8G6</accession>
<reference evidence="2 3" key="1">
    <citation type="submission" date="2021-03" db="EMBL/GenBank/DDBJ databases">
        <title>novel species isolated from a fishpond in China.</title>
        <authorList>
            <person name="Lu H."/>
            <person name="Cai Z."/>
        </authorList>
    </citation>
    <scope>NUCLEOTIDE SEQUENCE [LARGE SCALE GENOMIC DNA]</scope>
    <source>
        <strain evidence="2 3">H41</strain>
    </source>
</reference>
<comment type="caution">
    <text evidence="2">The sequence shown here is derived from an EMBL/GenBank/DDBJ whole genome shotgun (WGS) entry which is preliminary data.</text>
</comment>
<dbReference type="RefSeq" id="WP_206580168.1">
    <property type="nucleotide sequence ID" value="NZ_JAFKCT010000012.1"/>
</dbReference>
<dbReference type="EMBL" id="JAFKCT010000012">
    <property type="protein sequence ID" value="MBN7813397.1"/>
    <property type="molecule type" value="Genomic_DNA"/>
</dbReference>
<organism evidence="2 3">
    <name type="scientific">Algoriphagus oliviformis</name>
    <dbReference type="NCBI Taxonomy" id="2811231"/>
    <lineage>
        <taxon>Bacteria</taxon>
        <taxon>Pseudomonadati</taxon>
        <taxon>Bacteroidota</taxon>
        <taxon>Cytophagia</taxon>
        <taxon>Cytophagales</taxon>
        <taxon>Cyclobacteriaceae</taxon>
        <taxon>Algoriphagus</taxon>
    </lineage>
</organism>